<dbReference type="AlphaFoldDB" id="A0A9D9IBN6"/>
<dbReference type="Proteomes" id="UP000810292">
    <property type="component" value="Unassembled WGS sequence"/>
</dbReference>
<dbReference type="InterPro" id="IPR005358">
    <property type="entry name" value="Puta_zinc/iron-chelating_dom"/>
</dbReference>
<organism evidence="1 2">
    <name type="scientific">Candidatus Ornithospirochaeta stercoravium</name>
    <dbReference type="NCBI Taxonomy" id="2840897"/>
    <lineage>
        <taxon>Bacteria</taxon>
        <taxon>Pseudomonadati</taxon>
        <taxon>Spirochaetota</taxon>
        <taxon>Spirochaetia</taxon>
        <taxon>Spirochaetales</taxon>
        <taxon>Spirochaetaceae</taxon>
        <taxon>Spirochaetaceae incertae sedis</taxon>
        <taxon>Candidatus Ornithospirochaeta</taxon>
    </lineage>
</organism>
<dbReference type="EMBL" id="JADIMF010000054">
    <property type="protein sequence ID" value="MBO8468808.1"/>
    <property type="molecule type" value="Genomic_DNA"/>
</dbReference>
<dbReference type="PANTHER" id="PTHR35866:SF1">
    <property type="entry name" value="YKGJ FAMILY CYSTEINE CLUSTER PROTEIN"/>
    <property type="match status" value="1"/>
</dbReference>
<dbReference type="Pfam" id="PF03692">
    <property type="entry name" value="CxxCxxCC"/>
    <property type="match status" value="1"/>
</dbReference>
<gene>
    <name evidence="1" type="ORF">IAA72_03370</name>
</gene>
<reference evidence="1" key="1">
    <citation type="submission" date="2020-10" db="EMBL/GenBank/DDBJ databases">
        <authorList>
            <person name="Gilroy R."/>
        </authorList>
    </citation>
    <scope>NUCLEOTIDE SEQUENCE</scope>
    <source>
        <strain evidence="1">14700</strain>
    </source>
</reference>
<evidence type="ECO:0000313" key="1">
    <source>
        <dbReference type="EMBL" id="MBO8468808.1"/>
    </source>
</evidence>
<proteinExistence type="predicted"/>
<name>A0A9D9IBN6_9SPIO</name>
<sequence>MFYDKGLRFECQMCSYCCSSEPGYVYLTEADLDAASKEMGVDRDTFISLYCRLVDFGLYYLVSLRERSDYDCIFLTDKGCAIYKARPVQCRTYPFWKNVMESEESWKNEGKSCPGIGKGNVIPKKEIERRLKENEAAPFMILKK</sequence>
<comment type="caution">
    <text evidence="1">The sequence shown here is derived from an EMBL/GenBank/DDBJ whole genome shotgun (WGS) entry which is preliminary data.</text>
</comment>
<dbReference type="PANTHER" id="PTHR35866">
    <property type="entry name" value="PUTATIVE-RELATED"/>
    <property type="match status" value="1"/>
</dbReference>
<accession>A0A9D9IBN6</accession>
<protein>
    <submittedName>
        <fullName evidence="1">YkgJ family cysteine cluster protein</fullName>
    </submittedName>
</protein>
<evidence type="ECO:0000313" key="2">
    <source>
        <dbReference type="Proteomes" id="UP000810292"/>
    </source>
</evidence>
<reference evidence="1" key="2">
    <citation type="journal article" date="2021" name="PeerJ">
        <title>Extensive microbial diversity within the chicken gut microbiome revealed by metagenomics and culture.</title>
        <authorList>
            <person name="Gilroy R."/>
            <person name="Ravi A."/>
            <person name="Getino M."/>
            <person name="Pursley I."/>
            <person name="Horton D.L."/>
            <person name="Alikhan N.F."/>
            <person name="Baker D."/>
            <person name="Gharbi K."/>
            <person name="Hall N."/>
            <person name="Watson M."/>
            <person name="Adriaenssens E.M."/>
            <person name="Foster-Nyarko E."/>
            <person name="Jarju S."/>
            <person name="Secka A."/>
            <person name="Antonio M."/>
            <person name="Oren A."/>
            <person name="Chaudhuri R.R."/>
            <person name="La Ragione R."/>
            <person name="Hildebrand F."/>
            <person name="Pallen M.J."/>
        </authorList>
    </citation>
    <scope>NUCLEOTIDE SEQUENCE</scope>
    <source>
        <strain evidence="1">14700</strain>
    </source>
</reference>